<feature type="coiled-coil region" evidence="1">
    <location>
        <begin position="79"/>
        <end position="106"/>
    </location>
</feature>
<dbReference type="AlphaFoldDB" id="A0A9P0D531"/>
<organism evidence="2 3">
    <name type="scientific">Psylliodes chrysocephalus</name>
    <dbReference type="NCBI Taxonomy" id="3402493"/>
    <lineage>
        <taxon>Eukaryota</taxon>
        <taxon>Metazoa</taxon>
        <taxon>Ecdysozoa</taxon>
        <taxon>Arthropoda</taxon>
        <taxon>Hexapoda</taxon>
        <taxon>Insecta</taxon>
        <taxon>Pterygota</taxon>
        <taxon>Neoptera</taxon>
        <taxon>Endopterygota</taxon>
        <taxon>Coleoptera</taxon>
        <taxon>Polyphaga</taxon>
        <taxon>Cucujiformia</taxon>
        <taxon>Chrysomeloidea</taxon>
        <taxon>Chrysomelidae</taxon>
        <taxon>Galerucinae</taxon>
        <taxon>Alticini</taxon>
        <taxon>Psylliodes</taxon>
    </lineage>
</organism>
<gene>
    <name evidence="2" type="ORF">PSYICH_LOCUS12301</name>
</gene>
<keyword evidence="1" id="KW-0175">Coiled coil</keyword>
<dbReference type="OrthoDB" id="6780128at2759"/>
<dbReference type="Proteomes" id="UP001153636">
    <property type="component" value="Chromosome 6"/>
</dbReference>
<proteinExistence type="predicted"/>
<protein>
    <submittedName>
        <fullName evidence="2">Uncharacterized protein</fullName>
    </submittedName>
</protein>
<accession>A0A9P0D531</accession>
<evidence type="ECO:0000313" key="2">
    <source>
        <dbReference type="EMBL" id="CAH1112004.1"/>
    </source>
</evidence>
<keyword evidence="3" id="KW-1185">Reference proteome</keyword>
<evidence type="ECO:0000256" key="1">
    <source>
        <dbReference type="SAM" id="Coils"/>
    </source>
</evidence>
<dbReference type="EMBL" id="OV651818">
    <property type="protein sequence ID" value="CAH1112004.1"/>
    <property type="molecule type" value="Genomic_DNA"/>
</dbReference>
<name>A0A9P0D531_9CUCU</name>
<evidence type="ECO:0000313" key="3">
    <source>
        <dbReference type="Proteomes" id="UP001153636"/>
    </source>
</evidence>
<sequence>MMECSLCNQIKQPTKELNPCYPCDSCRNLICLECSKLTASEIRCLPLSCRVLKIQCIKCLNYEFIELLRDQINDKCQILKDKEDIIEILKSKITDLENRISESANHGASTSTYAHIAKNNTKNVKNNRPKIIIRPKMRQNRQKTKEDIEGEVKLQNLKIGVQKTTTVQPR</sequence>
<reference evidence="2" key="1">
    <citation type="submission" date="2022-01" db="EMBL/GenBank/DDBJ databases">
        <authorList>
            <person name="King R."/>
        </authorList>
    </citation>
    <scope>NUCLEOTIDE SEQUENCE</scope>
</reference>